<dbReference type="EMBL" id="VSSQ01056214">
    <property type="protein sequence ID" value="MPN10074.1"/>
    <property type="molecule type" value="Genomic_DNA"/>
</dbReference>
<accession>A0A645FBY7</accession>
<reference evidence="1" key="1">
    <citation type="submission" date="2019-08" db="EMBL/GenBank/DDBJ databases">
        <authorList>
            <person name="Kucharzyk K."/>
            <person name="Murdoch R.W."/>
            <person name="Higgins S."/>
            <person name="Loffler F."/>
        </authorList>
    </citation>
    <scope>NUCLEOTIDE SEQUENCE</scope>
</reference>
<gene>
    <name evidence="1" type="ORF">SDC9_157367</name>
</gene>
<evidence type="ECO:0000313" key="1">
    <source>
        <dbReference type="EMBL" id="MPN10074.1"/>
    </source>
</evidence>
<comment type="caution">
    <text evidence="1">The sequence shown here is derived from an EMBL/GenBank/DDBJ whole genome shotgun (WGS) entry which is preliminary data.</text>
</comment>
<organism evidence="1">
    <name type="scientific">bioreactor metagenome</name>
    <dbReference type="NCBI Taxonomy" id="1076179"/>
    <lineage>
        <taxon>unclassified sequences</taxon>
        <taxon>metagenomes</taxon>
        <taxon>ecological metagenomes</taxon>
    </lineage>
</organism>
<dbReference type="AlphaFoldDB" id="A0A645FBY7"/>
<name>A0A645FBY7_9ZZZZ</name>
<protein>
    <submittedName>
        <fullName evidence="1">Uncharacterized protein</fullName>
    </submittedName>
</protein>
<proteinExistence type="predicted"/>
<sequence length="110" mass="12091">MLGDVALGRSHGLDDVLDADFAVADDAQNLQAQRVRHGLQGARRLLDMLFLVDHAQHGGHSTRSPERCRRCGGIGKHYKITVFAPYRICTAGFSRGTTAPTQQIFTFDPI</sequence>